<dbReference type="Proteomes" id="UP000274271">
    <property type="component" value="Unassembled WGS sequence"/>
</dbReference>
<dbReference type="AlphaFoldDB" id="A0A3P1CKE5"/>
<feature type="compositionally biased region" description="Basic and acidic residues" evidence="1">
    <location>
        <begin position="7"/>
        <end position="26"/>
    </location>
</feature>
<name>A0A3P1CKE5_9BACT</name>
<gene>
    <name evidence="2" type="ORF">EHT87_15585</name>
</gene>
<sequence length="72" mass="7772">MNNQESVQERTEEEIHRDAIGLETKPELMNPPDAPREDENDTLEPDGGEEGDDTEPGTGVSIGQAGSRALPV</sequence>
<dbReference type="OrthoDB" id="964823at2"/>
<keyword evidence="3" id="KW-1185">Reference proteome</keyword>
<dbReference type="EMBL" id="RQJP01000003">
    <property type="protein sequence ID" value="RRB13680.1"/>
    <property type="molecule type" value="Genomic_DNA"/>
</dbReference>
<feature type="region of interest" description="Disordered" evidence="1">
    <location>
        <begin position="1"/>
        <end position="72"/>
    </location>
</feature>
<proteinExistence type="predicted"/>
<protein>
    <submittedName>
        <fullName evidence="2">Uncharacterized protein</fullName>
    </submittedName>
</protein>
<evidence type="ECO:0000313" key="2">
    <source>
        <dbReference type="EMBL" id="RRB13680.1"/>
    </source>
</evidence>
<dbReference type="RefSeq" id="WP_124907578.1">
    <property type="nucleotide sequence ID" value="NZ_RQJP01000003.1"/>
</dbReference>
<reference evidence="2 3" key="1">
    <citation type="submission" date="2018-11" db="EMBL/GenBank/DDBJ databases">
        <authorList>
            <person name="Zhou Z."/>
            <person name="Wang G."/>
        </authorList>
    </citation>
    <scope>NUCLEOTIDE SEQUENCE [LARGE SCALE GENOMIC DNA]</scope>
    <source>
        <strain evidence="2 3">KCTC42998</strain>
    </source>
</reference>
<organism evidence="2 3">
    <name type="scientific">Larkinella knui</name>
    <dbReference type="NCBI Taxonomy" id="2025310"/>
    <lineage>
        <taxon>Bacteria</taxon>
        <taxon>Pseudomonadati</taxon>
        <taxon>Bacteroidota</taxon>
        <taxon>Cytophagia</taxon>
        <taxon>Cytophagales</taxon>
        <taxon>Spirosomataceae</taxon>
        <taxon>Larkinella</taxon>
    </lineage>
</organism>
<accession>A0A3P1CKE5</accession>
<feature type="compositionally biased region" description="Acidic residues" evidence="1">
    <location>
        <begin position="36"/>
        <end position="55"/>
    </location>
</feature>
<evidence type="ECO:0000313" key="3">
    <source>
        <dbReference type="Proteomes" id="UP000274271"/>
    </source>
</evidence>
<comment type="caution">
    <text evidence="2">The sequence shown here is derived from an EMBL/GenBank/DDBJ whole genome shotgun (WGS) entry which is preliminary data.</text>
</comment>
<evidence type="ECO:0000256" key="1">
    <source>
        <dbReference type="SAM" id="MobiDB-lite"/>
    </source>
</evidence>